<keyword evidence="3" id="KW-1185">Reference proteome</keyword>
<evidence type="ECO:0000256" key="1">
    <source>
        <dbReference type="SAM" id="MobiDB-lite"/>
    </source>
</evidence>
<dbReference type="Proteomes" id="UP000198406">
    <property type="component" value="Unassembled WGS sequence"/>
</dbReference>
<name>A0A1Z5KCM2_FISSO</name>
<dbReference type="InParanoid" id="A0A1Z5KCM2"/>
<feature type="region of interest" description="Disordered" evidence="1">
    <location>
        <begin position="301"/>
        <end position="349"/>
    </location>
</feature>
<reference evidence="2 3" key="1">
    <citation type="journal article" date="2015" name="Plant Cell">
        <title>Oil accumulation by the oleaginous diatom Fistulifera solaris as revealed by the genome and transcriptome.</title>
        <authorList>
            <person name="Tanaka T."/>
            <person name="Maeda Y."/>
            <person name="Veluchamy A."/>
            <person name="Tanaka M."/>
            <person name="Abida H."/>
            <person name="Marechal E."/>
            <person name="Bowler C."/>
            <person name="Muto M."/>
            <person name="Sunaga Y."/>
            <person name="Tanaka M."/>
            <person name="Yoshino T."/>
            <person name="Taniguchi T."/>
            <person name="Fukuda Y."/>
            <person name="Nemoto M."/>
            <person name="Matsumoto M."/>
            <person name="Wong P.S."/>
            <person name="Aburatani S."/>
            <person name="Fujibuchi W."/>
        </authorList>
    </citation>
    <scope>NUCLEOTIDE SEQUENCE [LARGE SCALE GENOMIC DNA]</scope>
    <source>
        <strain evidence="2 3">JPCC DA0580</strain>
    </source>
</reference>
<accession>A0A1Z5KCM2</accession>
<proteinExistence type="predicted"/>
<evidence type="ECO:0000313" key="3">
    <source>
        <dbReference type="Proteomes" id="UP000198406"/>
    </source>
</evidence>
<feature type="region of interest" description="Disordered" evidence="1">
    <location>
        <begin position="260"/>
        <end position="282"/>
    </location>
</feature>
<dbReference type="AlphaFoldDB" id="A0A1Z5KCM2"/>
<sequence>MDRNNIHRCISSYKLRPRSEPTRGVVRRCSSYYPSGNRTVSFSKEPSWSYVPSLDCMSKETISAVWFSSKECDRMKDDALRHVSAIDAGLVDVDARGLEERTAAGAWEAFQSRSQAYNLVLGLQERQKKAKEEDPHAIAEVYAEQSRLRMAIAQARAQEDEKVAQKYLNSTKLESRMTVRRISLAMLDIQKKATPQRSSSVESMNNWENLLLETKESLRSIQVPDDDEEEEAEAEEPSDNKGKKLIKVRVKISKCLSELTDSTESTGAMTDESESSSISDDFTDETACLMESRASLCSVKLKTSKDKKKKEDKEHKKDKTKTNRKARSKEELKRLSPLGAPTSQVSAEERASLLTIITRPNIVS</sequence>
<gene>
    <name evidence="2" type="ORF">FisN_20Hh088</name>
</gene>
<evidence type="ECO:0000313" key="2">
    <source>
        <dbReference type="EMBL" id="GAX23882.1"/>
    </source>
</evidence>
<comment type="caution">
    <text evidence="2">The sequence shown here is derived from an EMBL/GenBank/DDBJ whole genome shotgun (WGS) entry which is preliminary data.</text>
</comment>
<organism evidence="2 3">
    <name type="scientific">Fistulifera solaris</name>
    <name type="common">Oleaginous diatom</name>
    <dbReference type="NCBI Taxonomy" id="1519565"/>
    <lineage>
        <taxon>Eukaryota</taxon>
        <taxon>Sar</taxon>
        <taxon>Stramenopiles</taxon>
        <taxon>Ochrophyta</taxon>
        <taxon>Bacillariophyta</taxon>
        <taxon>Bacillariophyceae</taxon>
        <taxon>Bacillariophycidae</taxon>
        <taxon>Naviculales</taxon>
        <taxon>Naviculaceae</taxon>
        <taxon>Fistulifera</taxon>
    </lineage>
</organism>
<dbReference type="EMBL" id="BDSP01000204">
    <property type="protein sequence ID" value="GAX23882.1"/>
    <property type="molecule type" value="Genomic_DNA"/>
</dbReference>
<feature type="compositionally biased region" description="Basic and acidic residues" evidence="1">
    <location>
        <begin position="309"/>
        <end position="321"/>
    </location>
</feature>
<protein>
    <submittedName>
        <fullName evidence="2">Uncharacterized protein</fullName>
    </submittedName>
</protein>